<reference evidence="3" key="1">
    <citation type="submission" date="2014-09" db="EMBL/GenBank/DDBJ databases">
        <authorList>
            <person name="Sharma Rahul"/>
            <person name="Thines Marco"/>
        </authorList>
    </citation>
    <scope>NUCLEOTIDE SEQUENCE [LARGE SCALE GENOMIC DNA]</scope>
</reference>
<organism evidence="2 3">
    <name type="scientific">Ceraceosorus bombacis</name>
    <dbReference type="NCBI Taxonomy" id="401625"/>
    <lineage>
        <taxon>Eukaryota</taxon>
        <taxon>Fungi</taxon>
        <taxon>Dikarya</taxon>
        <taxon>Basidiomycota</taxon>
        <taxon>Ustilaginomycotina</taxon>
        <taxon>Exobasidiomycetes</taxon>
        <taxon>Ceraceosorales</taxon>
        <taxon>Ceraceosoraceae</taxon>
        <taxon>Ceraceosorus</taxon>
    </lineage>
</organism>
<sequence>MKHQGDPTTAKISSLALPTPRVLCFGWAARRSKRYSNKVMPRERTNPAPCRSDTKHRKRFLASLYNQSAAFVCEPSARLLANARTSSQMPSESGVSLQQSTVFAPDALANILQMARRALASVLSSRAHHRLAVRLRSGLPRARDTHDLSRNTRTFSQVQAAPGPR</sequence>
<feature type="region of interest" description="Disordered" evidence="1">
    <location>
        <begin position="142"/>
        <end position="165"/>
    </location>
</feature>
<protein>
    <submittedName>
        <fullName evidence="2">Uncharacterized protein</fullName>
    </submittedName>
</protein>
<keyword evidence="3" id="KW-1185">Reference proteome</keyword>
<dbReference type="Proteomes" id="UP000054845">
    <property type="component" value="Unassembled WGS sequence"/>
</dbReference>
<evidence type="ECO:0000256" key="1">
    <source>
        <dbReference type="SAM" id="MobiDB-lite"/>
    </source>
</evidence>
<name>A0A0P1B9Y8_9BASI</name>
<dbReference type="AlphaFoldDB" id="A0A0P1B9Y8"/>
<dbReference type="EMBL" id="CCYA01000149">
    <property type="protein sequence ID" value="CEH12408.1"/>
    <property type="molecule type" value="Genomic_DNA"/>
</dbReference>
<accession>A0A0P1B9Y8</accession>
<evidence type="ECO:0000313" key="3">
    <source>
        <dbReference type="Proteomes" id="UP000054845"/>
    </source>
</evidence>
<evidence type="ECO:0000313" key="2">
    <source>
        <dbReference type="EMBL" id="CEH12408.1"/>
    </source>
</evidence>
<proteinExistence type="predicted"/>